<feature type="transmembrane region" description="Helical" evidence="10">
    <location>
        <begin position="20"/>
        <end position="38"/>
    </location>
</feature>
<keyword evidence="6 10" id="KW-1133">Transmembrane helix</keyword>
<keyword evidence="8 10" id="KW-0472">Membrane</keyword>
<organism evidence="11 12">
    <name type="scientific">Patiria miniata</name>
    <name type="common">Bat star</name>
    <name type="synonym">Asterina miniata</name>
    <dbReference type="NCBI Taxonomy" id="46514"/>
    <lineage>
        <taxon>Eukaryota</taxon>
        <taxon>Metazoa</taxon>
        <taxon>Echinodermata</taxon>
        <taxon>Eleutherozoa</taxon>
        <taxon>Asterozoa</taxon>
        <taxon>Asteroidea</taxon>
        <taxon>Valvatacea</taxon>
        <taxon>Valvatida</taxon>
        <taxon>Asterinidae</taxon>
        <taxon>Patiria</taxon>
    </lineage>
</organism>
<evidence type="ECO:0000256" key="6">
    <source>
        <dbReference type="ARBA" id="ARBA00022989"/>
    </source>
</evidence>
<evidence type="ECO:0000256" key="4">
    <source>
        <dbReference type="ARBA" id="ARBA00022692"/>
    </source>
</evidence>
<evidence type="ECO:0000256" key="3">
    <source>
        <dbReference type="ARBA" id="ARBA00021814"/>
    </source>
</evidence>
<comment type="subcellular location">
    <subcellularLocation>
        <location evidence="1">Mitochondrion inner membrane</location>
        <topology evidence="1">Single-pass membrane protein</topology>
    </subcellularLocation>
</comment>
<evidence type="ECO:0000256" key="7">
    <source>
        <dbReference type="ARBA" id="ARBA00023128"/>
    </source>
</evidence>
<dbReference type="EnsemblMetazoa" id="XM_038216525.1">
    <property type="protein sequence ID" value="XP_038072453.1"/>
    <property type="gene ID" value="LOC119740988"/>
</dbReference>
<dbReference type="Proteomes" id="UP000887568">
    <property type="component" value="Unplaced"/>
</dbReference>
<comment type="similarity">
    <text evidence="2">Belongs to the COX16 family.</text>
</comment>
<dbReference type="OrthoDB" id="5516033at2759"/>
<name>A0A914B8F1_PATMI</name>
<evidence type="ECO:0000256" key="5">
    <source>
        <dbReference type="ARBA" id="ARBA00022792"/>
    </source>
</evidence>
<evidence type="ECO:0000313" key="11">
    <source>
        <dbReference type="EnsemblMetazoa" id="XP_038072453.1"/>
    </source>
</evidence>
<evidence type="ECO:0000256" key="2">
    <source>
        <dbReference type="ARBA" id="ARBA00008370"/>
    </source>
</evidence>
<evidence type="ECO:0000256" key="9">
    <source>
        <dbReference type="SAM" id="MobiDB-lite"/>
    </source>
</evidence>
<feature type="compositionally biased region" description="Basic and acidic residues" evidence="9">
    <location>
        <begin position="107"/>
        <end position="121"/>
    </location>
</feature>
<keyword evidence="12" id="KW-1185">Reference proteome</keyword>
<dbReference type="OMA" id="FKYGVPF"/>
<reference evidence="11" key="1">
    <citation type="submission" date="2022-11" db="UniProtKB">
        <authorList>
            <consortium name="EnsemblMetazoa"/>
        </authorList>
    </citation>
    <scope>IDENTIFICATION</scope>
</reference>
<dbReference type="PANTHER" id="PTHR17130">
    <property type="entry name" value="MITOCHONDRIAL OUTER MEMBRANE PROTEIN 25"/>
    <property type="match status" value="1"/>
</dbReference>
<dbReference type="Pfam" id="PF14138">
    <property type="entry name" value="COX16"/>
    <property type="match status" value="1"/>
</dbReference>
<evidence type="ECO:0000256" key="1">
    <source>
        <dbReference type="ARBA" id="ARBA00004434"/>
    </source>
</evidence>
<keyword evidence="7" id="KW-0496">Mitochondrion</keyword>
<evidence type="ECO:0000256" key="10">
    <source>
        <dbReference type="SAM" id="Phobius"/>
    </source>
</evidence>
<dbReference type="GeneID" id="119740988"/>
<accession>A0A914B8F1</accession>
<proteinExistence type="inferred from homology"/>
<dbReference type="GO" id="GO:0033617">
    <property type="term" value="P:mitochondrial respiratory chain complex IV assembly"/>
    <property type="evidence" value="ECO:0007669"/>
    <property type="project" value="TreeGrafter"/>
</dbReference>
<dbReference type="CTD" id="51241"/>
<dbReference type="AlphaFoldDB" id="A0A914B8F1"/>
<dbReference type="InterPro" id="IPR020164">
    <property type="entry name" value="Cyt_c_Oxase_assmbl_COX16"/>
</dbReference>
<dbReference type="RefSeq" id="XP_038072453.1">
    <property type="nucleotide sequence ID" value="XM_038216525.1"/>
</dbReference>
<protein>
    <recommendedName>
        <fullName evidence="3">Cytochrome c oxidase assembly protein COX16 homolog, mitochondrial</fullName>
    </recommendedName>
</protein>
<sequence>MAAPLVKIVDAIKKSRFLKFGLPMLVIVVGGSFGLKEFRTLRYEIIDKRKTVDPETDEKMNEYKRKDKITIEGEFEKLQNDDIDTWHNIRGPRPWENSKEFQSMQRENAEKMSRRRAESKE</sequence>
<dbReference type="PANTHER" id="PTHR17130:SF14">
    <property type="entry name" value="CYTOCHROME C OXIDASE ASSEMBLY PROTEIN COX16 HOMOLOG, MITOCHONDRIAL"/>
    <property type="match status" value="1"/>
</dbReference>
<feature type="region of interest" description="Disordered" evidence="9">
    <location>
        <begin position="88"/>
        <end position="121"/>
    </location>
</feature>
<evidence type="ECO:0000313" key="12">
    <source>
        <dbReference type="Proteomes" id="UP000887568"/>
    </source>
</evidence>
<keyword evidence="5" id="KW-0999">Mitochondrion inner membrane</keyword>
<dbReference type="GO" id="GO:0005743">
    <property type="term" value="C:mitochondrial inner membrane"/>
    <property type="evidence" value="ECO:0007669"/>
    <property type="project" value="UniProtKB-SubCell"/>
</dbReference>
<keyword evidence="4 10" id="KW-0812">Transmembrane</keyword>
<evidence type="ECO:0000256" key="8">
    <source>
        <dbReference type="ARBA" id="ARBA00023136"/>
    </source>
</evidence>